<dbReference type="EMBL" id="JACRTC010000005">
    <property type="protein sequence ID" value="MBC8570781.1"/>
    <property type="molecule type" value="Genomic_DNA"/>
</dbReference>
<dbReference type="GO" id="GO:0000902">
    <property type="term" value="P:cell morphogenesis"/>
    <property type="evidence" value="ECO:0007669"/>
    <property type="project" value="InterPro"/>
</dbReference>
<dbReference type="HAMAP" id="MF_02207">
    <property type="entry name" value="MreB"/>
    <property type="match status" value="1"/>
</dbReference>
<comment type="caution">
    <text evidence="6">Lacks conserved residue(s) required for the propagation of feature annotation.</text>
</comment>
<evidence type="ECO:0000256" key="4">
    <source>
        <dbReference type="ARBA" id="ARBA00022960"/>
    </source>
</evidence>
<dbReference type="GO" id="GO:0005524">
    <property type="term" value="F:ATP binding"/>
    <property type="evidence" value="ECO:0007669"/>
    <property type="project" value="UniProtKB-KW"/>
</dbReference>
<keyword evidence="1 6" id="KW-0963">Cytoplasm</keyword>
<dbReference type="CDD" id="cd10225">
    <property type="entry name" value="ASKHA_NBD_MreB-like"/>
    <property type="match status" value="1"/>
</dbReference>
<keyword evidence="3 6" id="KW-0067">ATP-binding</keyword>
<evidence type="ECO:0000256" key="5">
    <source>
        <dbReference type="ARBA" id="ARBA00023458"/>
    </source>
</evidence>
<dbReference type="PANTHER" id="PTHR42749">
    <property type="entry name" value="CELL SHAPE-DETERMINING PROTEIN MREB"/>
    <property type="match status" value="1"/>
</dbReference>
<dbReference type="GO" id="GO:0005737">
    <property type="term" value="C:cytoplasm"/>
    <property type="evidence" value="ECO:0007669"/>
    <property type="project" value="UniProtKB-SubCell"/>
</dbReference>
<dbReference type="NCBIfam" id="TIGR00904">
    <property type="entry name" value="mreB"/>
    <property type="match status" value="1"/>
</dbReference>
<evidence type="ECO:0000256" key="1">
    <source>
        <dbReference type="ARBA" id="ARBA00022490"/>
    </source>
</evidence>
<dbReference type="InterPro" id="IPR004753">
    <property type="entry name" value="MreB"/>
</dbReference>
<dbReference type="Proteomes" id="UP000660861">
    <property type="component" value="Unassembled WGS sequence"/>
</dbReference>
<dbReference type="PANTHER" id="PTHR42749:SF1">
    <property type="entry name" value="CELL SHAPE-DETERMINING PROTEIN MREB"/>
    <property type="match status" value="1"/>
</dbReference>
<dbReference type="Pfam" id="PF06723">
    <property type="entry name" value="MreB_Mbl"/>
    <property type="match status" value="1"/>
</dbReference>
<evidence type="ECO:0000256" key="2">
    <source>
        <dbReference type="ARBA" id="ARBA00022741"/>
    </source>
</evidence>
<comment type="similarity">
    <text evidence="5 6">Belongs to the FtsA/MreB family.</text>
</comment>
<keyword evidence="4 6" id="KW-0133">Cell shape</keyword>
<comment type="subcellular location">
    <subcellularLocation>
        <location evidence="6">Cytoplasm</location>
    </subcellularLocation>
    <text evidence="6">Membrane-associated.</text>
</comment>
<feature type="binding site" evidence="6">
    <location>
        <begin position="283"/>
        <end position="286"/>
    </location>
    <ligand>
        <name>ATP</name>
        <dbReference type="ChEBI" id="CHEBI:30616"/>
    </ligand>
</feature>
<sequence length="338" mass="36395">MSSMDIGIDLGTTTVIIYCKDEGAVLSEPSVVAVKRKTEEVVAVGEEAYKMLGKAPDRLEVIKPMSDGVISDYSATEVMIKFFLQKVFGGSILKPRVCLCVPSQITGVESRAVVDSAVSAGARKVYLIEEPVAAALGAGLDITHPNGTMIVDVGGGTTDIAVLSLNGIVTKHSIKVAGNKLDDMIIKHMKDFHSLLIGEQTARQIKTEVGCAYPREDDKEVLVRGRNLLTGLPQQITVGWKEIYGAIKDPIDEIVHAAQQVIERTPPELVGDVFENGMVLTGGGSLLHGLDTLLTEKTRIQARIADDPIHCVARGTSMAFDYLDKLYDGFVDTGIKMK</sequence>
<keyword evidence="8" id="KW-1185">Reference proteome</keyword>
<keyword evidence="2 6" id="KW-0547">Nucleotide-binding</keyword>
<gene>
    <name evidence="6" type="primary">mreB</name>
    <name evidence="7" type="ORF">H8709_08065</name>
</gene>
<evidence type="ECO:0000256" key="6">
    <source>
        <dbReference type="HAMAP-Rule" id="MF_02207"/>
    </source>
</evidence>
<comment type="subunit">
    <text evidence="6">Forms polymers.</text>
</comment>
<dbReference type="PRINTS" id="PR01652">
    <property type="entry name" value="SHAPEPROTEIN"/>
</dbReference>
<organism evidence="7 8">
    <name type="scientific">Zongyangia hominis</name>
    <dbReference type="NCBI Taxonomy" id="2763677"/>
    <lineage>
        <taxon>Bacteria</taxon>
        <taxon>Bacillati</taxon>
        <taxon>Bacillota</taxon>
        <taxon>Clostridia</taxon>
        <taxon>Eubacteriales</taxon>
        <taxon>Oscillospiraceae</taxon>
        <taxon>Zongyangia</taxon>
    </lineage>
</organism>
<protein>
    <recommendedName>
        <fullName evidence="6">Cell shape-determining protein MreB</fullName>
    </recommendedName>
</protein>
<evidence type="ECO:0000313" key="7">
    <source>
        <dbReference type="EMBL" id="MBC8570781.1"/>
    </source>
</evidence>
<name>A0A926IB19_9FIRM</name>
<dbReference type="InterPro" id="IPR056546">
    <property type="entry name" value="MreB_MamK-like"/>
</dbReference>
<dbReference type="Gene3D" id="3.30.420.40">
    <property type="match status" value="2"/>
</dbReference>
<evidence type="ECO:0000256" key="3">
    <source>
        <dbReference type="ARBA" id="ARBA00022840"/>
    </source>
</evidence>
<comment type="function">
    <text evidence="6">Forms membrane-associated dynamic filaments that are essential for cell shape determination. Acts by regulating cell wall synthesis and cell elongation, and thus cell shape. A feedback loop between cell geometry and MreB localization may maintain elongated cell shape by targeting cell wall growth to regions of negative cell wall curvature.</text>
</comment>
<comment type="caution">
    <text evidence="7">The sequence shown here is derived from an EMBL/GenBank/DDBJ whole genome shotgun (WGS) entry which is preliminary data.</text>
</comment>
<dbReference type="SUPFAM" id="SSF53067">
    <property type="entry name" value="Actin-like ATPase domain"/>
    <property type="match status" value="2"/>
</dbReference>
<reference evidence="7" key="1">
    <citation type="submission" date="2020-08" db="EMBL/GenBank/DDBJ databases">
        <title>Genome public.</title>
        <authorList>
            <person name="Liu C."/>
            <person name="Sun Q."/>
        </authorList>
    </citation>
    <scope>NUCLEOTIDE SEQUENCE</scope>
    <source>
        <strain evidence="7">NSJ-54</strain>
    </source>
</reference>
<proteinExistence type="inferred from homology"/>
<feature type="binding site" evidence="6">
    <location>
        <begin position="155"/>
        <end position="157"/>
    </location>
    <ligand>
        <name>ATP</name>
        <dbReference type="ChEBI" id="CHEBI:30616"/>
    </ligand>
</feature>
<dbReference type="GO" id="GO:0008360">
    <property type="term" value="P:regulation of cell shape"/>
    <property type="evidence" value="ECO:0007669"/>
    <property type="project" value="UniProtKB-UniRule"/>
</dbReference>
<dbReference type="NCBIfam" id="NF010539">
    <property type="entry name" value="PRK13927.1"/>
    <property type="match status" value="1"/>
</dbReference>
<dbReference type="AlphaFoldDB" id="A0A926IB19"/>
<dbReference type="InterPro" id="IPR043129">
    <property type="entry name" value="ATPase_NBD"/>
</dbReference>
<evidence type="ECO:0000313" key="8">
    <source>
        <dbReference type="Proteomes" id="UP000660861"/>
    </source>
</evidence>
<accession>A0A926IB19</accession>